<name>A0ABP9X107_9CHLR</name>
<organism evidence="1 2">
    <name type="scientific">Herpetosiphon gulosus</name>
    <dbReference type="NCBI Taxonomy" id="1973496"/>
    <lineage>
        <taxon>Bacteria</taxon>
        <taxon>Bacillati</taxon>
        <taxon>Chloroflexota</taxon>
        <taxon>Chloroflexia</taxon>
        <taxon>Herpetosiphonales</taxon>
        <taxon>Herpetosiphonaceae</taxon>
        <taxon>Herpetosiphon</taxon>
    </lineage>
</organism>
<keyword evidence="2" id="KW-1185">Reference proteome</keyword>
<comment type="caution">
    <text evidence="1">The sequence shown here is derived from an EMBL/GenBank/DDBJ whole genome shotgun (WGS) entry which is preliminary data.</text>
</comment>
<reference evidence="1 2" key="1">
    <citation type="submission" date="2024-02" db="EMBL/GenBank/DDBJ databases">
        <title>Herpetosiphon gulosus NBRC 112829.</title>
        <authorList>
            <person name="Ichikawa N."/>
            <person name="Katano-Makiyama Y."/>
            <person name="Hidaka K."/>
        </authorList>
    </citation>
    <scope>NUCLEOTIDE SEQUENCE [LARGE SCALE GENOMIC DNA]</scope>
    <source>
        <strain evidence="1 2">NBRC 112829</strain>
    </source>
</reference>
<proteinExistence type="predicted"/>
<evidence type="ECO:0000313" key="2">
    <source>
        <dbReference type="Proteomes" id="UP001428290"/>
    </source>
</evidence>
<dbReference type="EMBL" id="BAABRU010000010">
    <property type="protein sequence ID" value="GAA5529095.1"/>
    <property type="molecule type" value="Genomic_DNA"/>
</dbReference>
<protein>
    <submittedName>
        <fullName evidence="1">Uncharacterized protein</fullName>
    </submittedName>
</protein>
<gene>
    <name evidence="1" type="ORF">Hgul01_02899</name>
</gene>
<dbReference type="Proteomes" id="UP001428290">
    <property type="component" value="Unassembled WGS sequence"/>
</dbReference>
<evidence type="ECO:0000313" key="1">
    <source>
        <dbReference type="EMBL" id="GAA5529095.1"/>
    </source>
</evidence>
<accession>A0ABP9X107</accession>
<sequence length="38" mass="4218">MTLVSSVIALLCRDPFSADCSEQINTPLYTCQANRMPQ</sequence>